<organism evidence="2">
    <name type="scientific">Noctiluca scintillans</name>
    <name type="common">Sea sparkle</name>
    <name type="synonym">Red tide dinoflagellate</name>
    <dbReference type="NCBI Taxonomy" id="2966"/>
    <lineage>
        <taxon>Eukaryota</taxon>
        <taxon>Sar</taxon>
        <taxon>Alveolata</taxon>
        <taxon>Dinophyceae</taxon>
        <taxon>Noctilucales</taxon>
        <taxon>Noctilucaceae</taxon>
        <taxon>Noctiluca</taxon>
    </lineage>
</organism>
<proteinExistence type="predicted"/>
<feature type="transmembrane region" description="Helical" evidence="1">
    <location>
        <begin position="68"/>
        <end position="86"/>
    </location>
</feature>
<reference evidence="2" key="1">
    <citation type="submission" date="2021-01" db="EMBL/GenBank/DDBJ databases">
        <authorList>
            <person name="Corre E."/>
            <person name="Pelletier E."/>
            <person name="Niang G."/>
            <person name="Scheremetjew M."/>
            <person name="Finn R."/>
            <person name="Kale V."/>
            <person name="Holt S."/>
            <person name="Cochrane G."/>
            <person name="Meng A."/>
            <person name="Brown T."/>
            <person name="Cohen L."/>
        </authorList>
    </citation>
    <scope>NUCLEOTIDE SEQUENCE</scope>
</reference>
<evidence type="ECO:0000313" key="2">
    <source>
        <dbReference type="EMBL" id="CAD8833639.1"/>
    </source>
</evidence>
<evidence type="ECO:0000256" key="1">
    <source>
        <dbReference type="SAM" id="Phobius"/>
    </source>
</evidence>
<feature type="transmembrane region" description="Helical" evidence="1">
    <location>
        <begin position="98"/>
        <end position="120"/>
    </location>
</feature>
<accession>A0A7S1EYU8</accession>
<sequence>MAQEELQFVRFIPLFPLPKSIPADMLLAMNDVVGFDQTPQAVKDQRCWWISLLGFLLCSATLDVVAAYYLSAIIPFFMAVGVYLLIRNDMQNMGQYLLLFIIVALIAVFLSLMTLFASVFGRTTSTTTLVSSLDGTSTWVTDTTITAFFDSAMGWRYNLESVSMICSVVVSLYATILSFVSHTQSSDEGPDAEAGWLVRAAPPQYGGAGNIERHQRTPTFNAFSGQGRALPADTDDEK</sequence>
<name>A0A7S1EYU8_NOCSC</name>
<dbReference type="AlphaFoldDB" id="A0A7S1EYU8"/>
<gene>
    <name evidence="2" type="ORF">NSCI0253_LOCUS7987</name>
</gene>
<protein>
    <recommendedName>
        <fullName evidence="3">Transmembrane protein</fullName>
    </recommendedName>
</protein>
<evidence type="ECO:0008006" key="3">
    <source>
        <dbReference type="Google" id="ProtNLM"/>
    </source>
</evidence>
<keyword evidence="1" id="KW-0472">Membrane</keyword>
<feature type="transmembrane region" description="Helical" evidence="1">
    <location>
        <begin position="161"/>
        <end position="180"/>
    </location>
</feature>
<keyword evidence="1" id="KW-1133">Transmembrane helix</keyword>
<keyword evidence="1" id="KW-0812">Transmembrane</keyword>
<dbReference type="EMBL" id="HBFQ01011396">
    <property type="protein sequence ID" value="CAD8833639.1"/>
    <property type="molecule type" value="Transcribed_RNA"/>
</dbReference>